<sequence>MFVGHAHGCRSEYTVQFFFGPLALLLIDIDYFKRINDTYGHPAGDAVLAQFGISPACPTKSQLLLVNADLALF</sequence>
<evidence type="ECO:0000313" key="3">
    <source>
        <dbReference type="Proteomes" id="UP000195437"/>
    </source>
</evidence>
<protein>
    <recommendedName>
        <fullName evidence="1">GGDEF domain-containing protein</fullName>
    </recommendedName>
</protein>
<dbReference type="PROSITE" id="PS50887">
    <property type="entry name" value="GGDEF"/>
    <property type="match status" value="1"/>
</dbReference>
<dbReference type="Gene3D" id="3.30.70.270">
    <property type="match status" value="1"/>
</dbReference>
<keyword evidence="3" id="KW-1185">Reference proteome</keyword>
<dbReference type="GO" id="GO:0005886">
    <property type="term" value="C:plasma membrane"/>
    <property type="evidence" value="ECO:0007669"/>
    <property type="project" value="TreeGrafter"/>
</dbReference>
<dbReference type="PANTHER" id="PTHR45138">
    <property type="entry name" value="REGULATORY COMPONENTS OF SENSORY TRANSDUCTION SYSTEM"/>
    <property type="match status" value="1"/>
</dbReference>
<dbReference type="InterPro" id="IPR029787">
    <property type="entry name" value="Nucleotide_cyclase"/>
</dbReference>
<dbReference type="EMBL" id="CP021434">
    <property type="protein sequence ID" value="ARU63760.1"/>
    <property type="molecule type" value="Genomic_DNA"/>
</dbReference>
<dbReference type="InterPro" id="IPR050469">
    <property type="entry name" value="Diguanylate_Cyclase"/>
</dbReference>
<dbReference type="Pfam" id="PF00990">
    <property type="entry name" value="GGDEF"/>
    <property type="match status" value="1"/>
</dbReference>
<evidence type="ECO:0000259" key="1">
    <source>
        <dbReference type="PROSITE" id="PS50887"/>
    </source>
</evidence>
<dbReference type="InterPro" id="IPR043128">
    <property type="entry name" value="Rev_trsase/Diguanyl_cyclase"/>
</dbReference>
<name>A0A1Y0ITV5_9BACL</name>
<reference evidence="3" key="1">
    <citation type="submission" date="2017-05" db="EMBL/GenBank/DDBJ databases">
        <authorList>
            <person name="Sung H."/>
        </authorList>
    </citation>
    <scope>NUCLEOTIDE SEQUENCE [LARGE SCALE GENOMIC DNA]</scope>
    <source>
        <strain evidence="3">AR23208</strain>
    </source>
</reference>
<accession>A0A1Y0ITV5</accession>
<dbReference type="AlphaFoldDB" id="A0A1Y0ITV5"/>
<feature type="domain" description="GGDEF" evidence="1">
    <location>
        <begin position="20"/>
        <end position="73"/>
    </location>
</feature>
<dbReference type="KEGG" id="tum:CBW65_02670"/>
<evidence type="ECO:0000313" key="2">
    <source>
        <dbReference type="EMBL" id="ARU63760.1"/>
    </source>
</evidence>
<dbReference type="SUPFAM" id="SSF55073">
    <property type="entry name" value="Nucleotide cyclase"/>
    <property type="match status" value="1"/>
</dbReference>
<dbReference type="Proteomes" id="UP000195437">
    <property type="component" value="Chromosome"/>
</dbReference>
<dbReference type="GO" id="GO:0043709">
    <property type="term" value="P:cell adhesion involved in single-species biofilm formation"/>
    <property type="evidence" value="ECO:0007669"/>
    <property type="project" value="TreeGrafter"/>
</dbReference>
<dbReference type="PANTHER" id="PTHR45138:SF9">
    <property type="entry name" value="DIGUANYLATE CYCLASE DGCM-RELATED"/>
    <property type="match status" value="1"/>
</dbReference>
<dbReference type="GO" id="GO:1902201">
    <property type="term" value="P:negative regulation of bacterial-type flagellum-dependent cell motility"/>
    <property type="evidence" value="ECO:0007669"/>
    <property type="project" value="TreeGrafter"/>
</dbReference>
<dbReference type="InterPro" id="IPR000160">
    <property type="entry name" value="GGDEF_dom"/>
</dbReference>
<organism evidence="2 3">
    <name type="scientific">Tumebacillus avium</name>
    <dbReference type="NCBI Taxonomy" id="1903704"/>
    <lineage>
        <taxon>Bacteria</taxon>
        <taxon>Bacillati</taxon>
        <taxon>Bacillota</taxon>
        <taxon>Bacilli</taxon>
        <taxon>Bacillales</taxon>
        <taxon>Alicyclobacillaceae</taxon>
        <taxon>Tumebacillus</taxon>
    </lineage>
</organism>
<proteinExistence type="predicted"/>
<gene>
    <name evidence="2" type="ORF">CBW65_02670</name>
</gene>
<dbReference type="NCBIfam" id="TIGR00254">
    <property type="entry name" value="GGDEF"/>
    <property type="match status" value="1"/>
</dbReference>
<dbReference type="GO" id="GO:0052621">
    <property type="term" value="F:diguanylate cyclase activity"/>
    <property type="evidence" value="ECO:0007669"/>
    <property type="project" value="TreeGrafter"/>
</dbReference>